<dbReference type="AlphaFoldDB" id="A0A6J7AT66"/>
<accession>A0A6J7AT66</accession>
<dbReference type="Pfam" id="PF03816">
    <property type="entry name" value="LytR_cpsA_psr"/>
    <property type="match status" value="1"/>
</dbReference>
<protein>
    <submittedName>
        <fullName evidence="2">Unannotated protein</fullName>
    </submittedName>
</protein>
<dbReference type="PANTHER" id="PTHR33392:SF6">
    <property type="entry name" value="POLYISOPRENYL-TEICHOIC ACID--PEPTIDOGLYCAN TEICHOIC ACID TRANSFERASE TAGU"/>
    <property type="match status" value="1"/>
</dbReference>
<name>A0A6J7AT66_9ZZZZ</name>
<dbReference type="NCBIfam" id="TIGR00350">
    <property type="entry name" value="lytR_cpsA_psr"/>
    <property type="match status" value="1"/>
</dbReference>
<proteinExistence type="predicted"/>
<evidence type="ECO:0000313" key="2">
    <source>
        <dbReference type="EMBL" id="CAB4835598.1"/>
    </source>
</evidence>
<evidence type="ECO:0000259" key="1">
    <source>
        <dbReference type="Pfam" id="PF03816"/>
    </source>
</evidence>
<reference evidence="2" key="1">
    <citation type="submission" date="2020-05" db="EMBL/GenBank/DDBJ databases">
        <authorList>
            <person name="Chiriac C."/>
            <person name="Salcher M."/>
            <person name="Ghai R."/>
            <person name="Kavagutti S V."/>
        </authorList>
    </citation>
    <scope>NUCLEOTIDE SEQUENCE</scope>
</reference>
<dbReference type="EMBL" id="CAFABA010000134">
    <property type="protein sequence ID" value="CAB4835598.1"/>
    <property type="molecule type" value="Genomic_DNA"/>
</dbReference>
<dbReference type="PANTHER" id="PTHR33392">
    <property type="entry name" value="POLYISOPRENYL-TEICHOIC ACID--PEPTIDOGLYCAN TEICHOIC ACID TRANSFERASE TAGU"/>
    <property type="match status" value="1"/>
</dbReference>
<gene>
    <name evidence="2" type="ORF">UFOPK3139_02534</name>
</gene>
<organism evidence="2">
    <name type="scientific">freshwater metagenome</name>
    <dbReference type="NCBI Taxonomy" id="449393"/>
    <lineage>
        <taxon>unclassified sequences</taxon>
        <taxon>metagenomes</taxon>
        <taxon>ecological metagenomes</taxon>
    </lineage>
</organism>
<dbReference type="InterPro" id="IPR050922">
    <property type="entry name" value="LytR/CpsA/Psr_CW_biosynth"/>
</dbReference>
<sequence length="491" mass="52171">MLLGCVGLIGASLYTASTVETVYDDVSSIQRIWVPADVLTDRTNVDPGEPRNILLVGTTENDGIDSSDELLAGRGNTLLADTIMVLRVEPDTGQAYVMSINRDIYVPSIRGKINGAVQFGGIGGLVKVVKEFLDIPIDDFMIVNFSGFRKVVDQLGGVPVYFPYEARDFGSFFDATAGCHVLSGEQALNYVRSRHYEQKINGRWTPDNTNDYGRVERQRDFLVLALGRAIEKGARNPTVLKRLLGAATESGAVTLDTEFTVQQLLDLGQAFANFDPENLQRTALPGNGGMIGEASVILMDDDLAQPILDVYRGNGNTLQPAQVTVEIIDSRVKPTDTFRIDTLLSGRGFKIRSMAQQSNAGVEPRTVLRYSSDQRNGALLLGRYLIGVPVYQEVTGLKKLTLTLGSDYAGVLLQAKTEADMAGTFPGLSGASGTAAAASAKAPAPATTLRGAGGAASGAVTATVAVAPTVGQTPTTISGIYGKPPEGVTCK</sequence>
<feature type="domain" description="Cell envelope-related transcriptional attenuator" evidence="1">
    <location>
        <begin position="80"/>
        <end position="223"/>
    </location>
</feature>
<dbReference type="Gene3D" id="3.40.630.190">
    <property type="entry name" value="LCP protein"/>
    <property type="match status" value="1"/>
</dbReference>
<dbReference type="InterPro" id="IPR004474">
    <property type="entry name" value="LytR_CpsA_psr"/>
</dbReference>